<protein>
    <submittedName>
        <fullName evidence="2">Uncharacterized protein</fullName>
    </submittedName>
</protein>
<dbReference type="Proteomes" id="UP000218209">
    <property type="component" value="Unassembled WGS sequence"/>
</dbReference>
<organism evidence="2 3">
    <name type="scientific">Porphyra umbilicalis</name>
    <name type="common">Purple laver</name>
    <name type="synonym">Red alga</name>
    <dbReference type="NCBI Taxonomy" id="2786"/>
    <lineage>
        <taxon>Eukaryota</taxon>
        <taxon>Rhodophyta</taxon>
        <taxon>Bangiophyceae</taxon>
        <taxon>Bangiales</taxon>
        <taxon>Bangiaceae</taxon>
        <taxon>Porphyra</taxon>
    </lineage>
</organism>
<accession>A0A1X6PA15</accession>
<evidence type="ECO:0000313" key="3">
    <source>
        <dbReference type="Proteomes" id="UP000218209"/>
    </source>
</evidence>
<gene>
    <name evidence="2" type="ORF">BU14_0142s0002</name>
</gene>
<feature type="region of interest" description="Disordered" evidence="1">
    <location>
        <begin position="99"/>
        <end position="176"/>
    </location>
</feature>
<feature type="compositionally biased region" description="Pro residues" evidence="1">
    <location>
        <begin position="143"/>
        <end position="156"/>
    </location>
</feature>
<proteinExistence type="predicted"/>
<keyword evidence="3" id="KW-1185">Reference proteome</keyword>
<name>A0A1X6PA15_PORUM</name>
<reference evidence="2 3" key="1">
    <citation type="submission" date="2017-03" db="EMBL/GenBank/DDBJ databases">
        <title>WGS assembly of Porphyra umbilicalis.</title>
        <authorList>
            <person name="Brawley S.H."/>
            <person name="Blouin N.A."/>
            <person name="Ficko-Blean E."/>
            <person name="Wheeler G.L."/>
            <person name="Lohr M."/>
            <person name="Goodson H.V."/>
            <person name="Jenkins J.W."/>
            <person name="Blaby-Haas C.E."/>
            <person name="Helliwell K.E."/>
            <person name="Chan C."/>
            <person name="Marriage T."/>
            <person name="Bhattacharya D."/>
            <person name="Klein A.S."/>
            <person name="Badis Y."/>
            <person name="Brodie J."/>
            <person name="Cao Y."/>
            <person name="Collen J."/>
            <person name="Dittami S.M."/>
            <person name="Gachon C.M."/>
            <person name="Green B.R."/>
            <person name="Karpowicz S."/>
            <person name="Kim J.W."/>
            <person name="Kudahl U."/>
            <person name="Lin S."/>
            <person name="Michel G."/>
            <person name="Mittag M."/>
            <person name="Olson B.J."/>
            <person name="Pangilinan J."/>
            <person name="Peng Y."/>
            <person name="Qiu H."/>
            <person name="Shu S."/>
            <person name="Singer J.T."/>
            <person name="Smith A.G."/>
            <person name="Sprecher B.N."/>
            <person name="Wagner V."/>
            <person name="Wang W."/>
            <person name="Wang Z.-Y."/>
            <person name="Yan J."/>
            <person name="Yarish C."/>
            <person name="Zoeuner-Riek S."/>
            <person name="Zhuang Y."/>
            <person name="Zou Y."/>
            <person name="Lindquist E.A."/>
            <person name="Grimwood J."/>
            <person name="Barry K."/>
            <person name="Rokhsar D.S."/>
            <person name="Schmutz J."/>
            <person name="Stiller J.W."/>
            <person name="Grossman A.R."/>
            <person name="Prochnik S.E."/>
        </authorList>
    </citation>
    <scope>NUCLEOTIDE SEQUENCE [LARGE SCALE GENOMIC DNA]</scope>
    <source>
        <strain evidence="2">4086291</strain>
    </source>
</reference>
<sequence length="212" mass="22869">MGVSAWPLSGVSFCAGPRAGCCCGERALGSRGRRTVVCAARGPSRRRPRWRSAWTPRIVPVERPAAGAWWLRLGPPPTVTATARPLDWHCQRLPTLPSSRSRRRRLQSGLGGSSSGSWWLRFGPPPTFTATPRPRDRHCRRLPTPPSPLSTQPPPAAADNGYLEADARPTGASPLPTRLTARDGCLGLWPLTRGTCRVFAASATAPVRRTAG</sequence>
<dbReference type="EMBL" id="KV918833">
    <property type="protein sequence ID" value="OSX77590.1"/>
    <property type="molecule type" value="Genomic_DNA"/>
</dbReference>
<dbReference type="AlphaFoldDB" id="A0A1X6PA15"/>
<evidence type="ECO:0000256" key="1">
    <source>
        <dbReference type="SAM" id="MobiDB-lite"/>
    </source>
</evidence>
<evidence type="ECO:0000313" key="2">
    <source>
        <dbReference type="EMBL" id="OSX77590.1"/>
    </source>
</evidence>